<feature type="non-terminal residue" evidence="1">
    <location>
        <position position="1"/>
    </location>
</feature>
<dbReference type="Proteomes" id="UP000605361">
    <property type="component" value="Unassembled WGS sequence"/>
</dbReference>
<gene>
    <name evidence="1" type="ORF">ITP53_50975</name>
</gene>
<evidence type="ECO:0000313" key="2">
    <source>
        <dbReference type="Proteomes" id="UP000605361"/>
    </source>
</evidence>
<sequence length="99" mass="10274">WARFGSAGGSGSAGRFVEARVEHGTAAADWAGYRASVPVLDPRDITVRGRPAVLGRHPGGGRLIAWLERSGTGAWIRAGRSLADELVAIAASVKTHVGD</sequence>
<dbReference type="RefSeq" id="WP_207757591.1">
    <property type="nucleotide sequence ID" value="NZ_JADOGI010000326.1"/>
</dbReference>
<accession>A0A931F712</accession>
<reference evidence="1" key="1">
    <citation type="submission" date="2020-11" db="EMBL/GenBank/DDBJ databases">
        <title>Whole-genome analyses of Nonomuraea sp. K274.</title>
        <authorList>
            <person name="Veyisoglu A."/>
        </authorList>
    </citation>
    <scope>NUCLEOTIDE SEQUENCE</scope>
    <source>
        <strain evidence="1">K274</strain>
    </source>
</reference>
<dbReference type="EMBL" id="JADOGI010000326">
    <property type="protein sequence ID" value="MBF8193868.1"/>
    <property type="molecule type" value="Genomic_DNA"/>
</dbReference>
<name>A0A931F712_9ACTN</name>
<dbReference type="AlphaFoldDB" id="A0A931F712"/>
<organism evidence="1 2">
    <name type="scientific">Nonomuraea cypriaca</name>
    <dbReference type="NCBI Taxonomy" id="1187855"/>
    <lineage>
        <taxon>Bacteria</taxon>
        <taxon>Bacillati</taxon>
        <taxon>Actinomycetota</taxon>
        <taxon>Actinomycetes</taxon>
        <taxon>Streptosporangiales</taxon>
        <taxon>Streptosporangiaceae</taxon>
        <taxon>Nonomuraea</taxon>
    </lineage>
</organism>
<proteinExistence type="predicted"/>
<comment type="caution">
    <text evidence="1">The sequence shown here is derived from an EMBL/GenBank/DDBJ whole genome shotgun (WGS) entry which is preliminary data.</text>
</comment>
<evidence type="ECO:0000313" key="1">
    <source>
        <dbReference type="EMBL" id="MBF8193868.1"/>
    </source>
</evidence>
<protein>
    <submittedName>
        <fullName evidence="1">Uncharacterized protein</fullName>
    </submittedName>
</protein>
<keyword evidence="2" id="KW-1185">Reference proteome</keyword>